<evidence type="ECO:0000313" key="2">
    <source>
        <dbReference type="Proteomes" id="UP001364695"/>
    </source>
</evidence>
<dbReference type="Proteomes" id="UP001364695">
    <property type="component" value="Unassembled WGS sequence"/>
</dbReference>
<evidence type="ECO:0000313" key="1">
    <source>
        <dbReference type="EMBL" id="MEJ7138615.1"/>
    </source>
</evidence>
<proteinExistence type="predicted"/>
<reference evidence="1" key="1">
    <citation type="submission" date="2023-10" db="EMBL/GenBank/DDBJ databases">
        <title>Amphibacter perezi, gen. nov., sp. nov. a novel taxa of the family Comamonadaceae, class Betaproteobacteria isolated from the skin microbiota of Pelophylax perezi from different populations.</title>
        <authorList>
            <person name="Costa S."/>
            <person name="Proenca D.N."/>
            <person name="Lopes I."/>
            <person name="Morais P.V."/>
        </authorList>
    </citation>
    <scope>NUCLEOTIDE SEQUENCE</scope>
    <source>
        <strain evidence="1">SL12-8</strain>
    </source>
</reference>
<dbReference type="EMBL" id="JAWDIE010000013">
    <property type="protein sequence ID" value="MEJ7138615.1"/>
    <property type="molecule type" value="Genomic_DNA"/>
</dbReference>
<sequence>MTDPDAKPENLAVDQVRTDSQRLRAQINRQALPHRAFALIGVAVLAALWYWVARELLALGSSLTYDTIQAMDGQITRLLQRASPYLWGAVVLVWTLVMLAIAMAWLRWRGRELRALPVDPQAFAEMAPSLCDEVLDVIGWCWTAPRREPLTLGDLQRTLTEIRHGRIDKLAHMRRQQDWVDGLPG</sequence>
<accession>A0ACC6P340</accession>
<comment type="caution">
    <text evidence="1">The sequence shown here is derived from an EMBL/GenBank/DDBJ whole genome shotgun (WGS) entry which is preliminary data.</text>
</comment>
<keyword evidence="2" id="KW-1185">Reference proteome</keyword>
<gene>
    <name evidence="1" type="ORF">RV045_09275</name>
</gene>
<organism evidence="1 2">
    <name type="scientific">Amphibiibacter pelophylacis</name>
    <dbReference type="NCBI Taxonomy" id="1799477"/>
    <lineage>
        <taxon>Bacteria</taxon>
        <taxon>Pseudomonadati</taxon>
        <taxon>Pseudomonadota</taxon>
        <taxon>Betaproteobacteria</taxon>
        <taxon>Burkholderiales</taxon>
        <taxon>Sphaerotilaceae</taxon>
        <taxon>Amphibiibacter</taxon>
    </lineage>
</organism>
<protein>
    <submittedName>
        <fullName evidence="1">Uncharacterized protein</fullName>
    </submittedName>
</protein>
<name>A0ACC6P340_9BURK</name>